<feature type="transmembrane region" description="Helical" evidence="1">
    <location>
        <begin position="147"/>
        <end position="170"/>
    </location>
</feature>
<keyword evidence="3" id="KW-0645">Protease</keyword>
<reference evidence="3" key="1">
    <citation type="journal article" date="2015" name="Genome Announc.">
        <title>Draft Genome Sequence of Bacteroidales Strain TBC1, a Novel Isolate from a Methanogenic Wastewater Treatment System.</title>
        <authorList>
            <person name="Tourlousse D.M."/>
            <person name="Matsuura N."/>
            <person name="Sun L."/>
            <person name="Toyonaga M."/>
            <person name="Kuroda K."/>
            <person name="Ohashi A."/>
            <person name="Cruz R."/>
            <person name="Yamaguchi T."/>
            <person name="Sekiguchi Y."/>
        </authorList>
    </citation>
    <scope>NUCLEOTIDE SEQUENCE [LARGE SCALE GENOMIC DNA]</scope>
    <source>
        <strain evidence="3">TBC1</strain>
    </source>
</reference>
<dbReference type="AlphaFoldDB" id="A0A0S7BRV3"/>
<evidence type="ECO:0000256" key="1">
    <source>
        <dbReference type="SAM" id="Phobius"/>
    </source>
</evidence>
<keyword evidence="4" id="KW-1185">Reference proteome</keyword>
<dbReference type="STRING" id="1678841.TBC1_111493"/>
<proteinExistence type="predicted"/>
<keyword evidence="3" id="KW-0378">Hydrolase</keyword>
<dbReference type="Pfam" id="PF02517">
    <property type="entry name" value="Rce1-like"/>
    <property type="match status" value="1"/>
</dbReference>
<dbReference type="EMBL" id="DF968182">
    <property type="protein sequence ID" value="GAP43340.1"/>
    <property type="molecule type" value="Genomic_DNA"/>
</dbReference>
<protein>
    <submittedName>
        <fullName evidence="3">CAAX protease self-immunity</fullName>
    </submittedName>
</protein>
<dbReference type="GO" id="GO:0004175">
    <property type="term" value="F:endopeptidase activity"/>
    <property type="evidence" value="ECO:0007669"/>
    <property type="project" value="UniProtKB-ARBA"/>
</dbReference>
<keyword evidence="1" id="KW-0472">Membrane</keyword>
<feature type="transmembrane region" description="Helical" evidence="1">
    <location>
        <begin position="254"/>
        <end position="275"/>
    </location>
</feature>
<dbReference type="OrthoDB" id="9777755at2"/>
<sequence>MIAKTFKWIGCHQVTAFFIITFVITWGLGFSYIAVMNGKYLVLPLMFLATCGPALAGITVACISGSNRPSAKKRISWIAFFISWIVVTVAFIANHLFINKGPVSTALVVLVAISALPVAFIVNLVYTRYSIVRGFQLKSFRSGAIPAWIIIALLVFPSLTLISALISRLLGPESPSFSSLPATGFGLAGLIVVKLLSQFFFFNGTGEEVGWRGFALPRLQVYASPLVAGLILALLWVPWHLFLWIGEGKAVLTISFWVNSCLLHIPSGIILCWCYNRSRGSVLVAGIAHASANTVVAFLQPLELNIMIIVLFVFVAVIVITDQMWKRLPEDHPAVQKALN</sequence>
<dbReference type="GO" id="GO:0006508">
    <property type="term" value="P:proteolysis"/>
    <property type="evidence" value="ECO:0007669"/>
    <property type="project" value="UniProtKB-KW"/>
</dbReference>
<feature type="transmembrane region" description="Helical" evidence="1">
    <location>
        <begin position="306"/>
        <end position="325"/>
    </location>
</feature>
<feature type="transmembrane region" description="Helical" evidence="1">
    <location>
        <begin position="75"/>
        <end position="97"/>
    </location>
</feature>
<dbReference type="Proteomes" id="UP000053091">
    <property type="component" value="Unassembled WGS sequence"/>
</dbReference>
<dbReference type="InterPro" id="IPR042150">
    <property type="entry name" value="MmRce1-like"/>
</dbReference>
<dbReference type="PATRIC" id="fig|1678841.3.peg.1670"/>
<organism evidence="3">
    <name type="scientific">Lentimicrobium saccharophilum</name>
    <dbReference type="NCBI Taxonomy" id="1678841"/>
    <lineage>
        <taxon>Bacteria</taxon>
        <taxon>Pseudomonadati</taxon>
        <taxon>Bacteroidota</taxon>
        <taxon>Bacteroidia</taxon>
        <taxon>Bacteroidales</taxon>
        <taxon>Lentimicrobiaceae</taxon>
        <taxon>Lentimicrobium</taxon>
    </lineage>
</organism>
<feature type="transmembrane region" description="Helical" evidence="1">
    <location>
        <begin position="103"/>
        <end position="126"/>
    </location>
</feature>
<name>A0A0S7BRV3_9BACT</name>
<feature type="transmembrane region" description="Helical" evidence="1">
    <location>
        <begin position="14"/>
        <end position="35"/>
    </location>
</feature>
<feature type="transmembrane region" description="Helical" evidence="1">
    <location>
        <begin position="282"/>
        <end position="300"/>
    </location>
</feature>
<evidence type="ECO:0000313" key="3">
    <source>
        <dbReference type="EMBL" id="GAP43340.1"/>
    </source>
</evidence>
<keyword evidence="1" id="KW-0812">Transmembrane</keyword>
<evidence type="ECO:0000259" key="2">
    <source>
        <dbReference type="Pfam" id="PF02517"/>
    </source>
</evidence>
<dbReference type="PANTHER" id="PTHR35797">
    <property type="entry name" value="PROTEASE-RELATED"/>
    <property type="match status" value="1"/>
</dbReference>
<feature type="transmembrane region" description="Helical" evidence="1">
    <location>
        <begin position="182"/>
        <end position="202"/>
    </location>
</feature>
<feature type="domain" description="CAAX prenyl protease 2/Lysostaphin resistance protein A-like" evidence="2">
    <location>
        <begin position="198"/>
        <end position="295"/>
    </location>
</feature>
<dbReference type="GO" id="GO:0080120">
    <property type="term" value="P:CAAX-box protein maturation"/>
    <property type="evidence" value="ECO:0007669"/>
    <property type="project" value="UniProtKB-ARBA"/>
</dbReference>
<feature type="transmembrane region" description="Helical" evidence="1">
    <location>
        <begin position="41"/>
        <end position="63"/>
    </location>
</feature>
<gene>
    <name evidence="3" type="ORF">TBC1_111493</name>
</gene>
<dbReference type="PANTHER" id="PTHR35797:SF1">
    <property type="entry name" value="PROTEASE"/>
    <property type="match status" value="1"/>
</dbReference>
<dbReference type="InterPro" id="IPR003675">
    <property type="entry name" value="Rce1/LyrA-like_dom"/>
</dbReference>
<accession>A0A0S7BRV3</accession>
<dbReference type="RefSeq" id="WP_062040282.1">
    <property type="nucleotide sequence ID" value="NZ_DF968182.1"/>
</dbReference>
<evidence type="ECO:0000313" key="4">
    <source>
        <dbReference type="Proteomes" id="UP000053091"/>
    </source>
</evidence>
<feature type="transmembrane region" description="Helical" evidence="1">
    <location>
        <begin position="222"/>
        <end position="242"/>
    </location>
</feature>
<keyword evidence="1" id="KW-1133">Transmembrane helix</keyword>